<comment type="caution">
    <text evidence="3">The sequence shown here is derived from an EMBL/GenBank/DDBJ whole genome shotgun (WGS) entry which is preliminary data.</text>
</comment>
<feature type="region of interest" description="Disordered" evidence="1">
    <location>
        <begin position="55"/>
        <end position="91"/>
    </location>
</feature>
<evidence type="ECO:0000256" key="2">
    <source>
        <dbReference type="SAM" id="Phobius"/>
    </source>
</evidence>
<keyword evidence="2" id="KW-0812">Transmembrane</keyword>
<keyword evidence="2" id="KW-0472">Membrane</keyword>
<keyword evidence="2" id="KW-1133">Transmembrane helix</keyword>
<sequence>MVGQWTFFIDASKMNKMFRPTKIKKSYTPLIIMSSVAVVALLIGLLAMFKRVKTPPPQSQQEQTDIQTGQNENQTPTLPEEQGSDPLSSTTGWKTYTNDKHGFFMLYPTNLKAGSVSGNSVLGTYQVPVKGFHVGSLVFVVLKDQDLKKDALDYFNSTYTLALHPPTVTEGLSVACEIHKVPNSFVSIKSVSCEGEGGPARYDYITGKEYDVFVDGYSKGFDNQANGTLAKATDYSTILSTFRFIADVSATNPGSQVPAPFSSDQPAIKVVTIVADDSGATPSEISVAAGTIVQLTFSVGTNNVYYGGLDFRSSVVSSGTIYAGTSKTVTFKANQSFEFTPYWPASGVAKNYKIKITVQ</sequence>
<protein>
    <submittedName>
        <fullName evidence="3">Uncharacterized protein</fullName>
    </submittedName>
</protein>
<reference evidence="3 4" key="1">
    <citation type="journal article" date="2016" name="Nat. Commun.">
        <title>Thousands of microbial genomes shed light on interconnected biogeochemical processes in an aquifer system.</title>
        <authorList>
            <person name="Anantharaman K."/>
            <person name="Brown C.T."/>
            <person name="Hug L.A."/>
            <person name="Sharon I."/>
            <person name="Castelle C.J."/>
            <person name="Probst A.J."/>
            <person name="Thomas B.C."/>
            <person name="Singh A."/>
            <person name="Wilkins M.J."/>
            <person name="Karaoz U."/>
            <person name="Brodie E.L."/>
            <person name="Williams K.H."/>
            <person name="Hubbard S.S."/>
            <person name="Banfield J.F."/>
        </authorList>
    </citation>
    <scope>NUCLEOTIDE SEQUENCE [LARGE SCALE GENOMIC DNA]</scope>
</reference>
<dbReference type="InterPro" id="IPR008972">
    <property type="entry name" value="Cupredoxin"/>
</dbReference>
<evidence type="ECO:0000313" key="4">
    <source>
        <dbReference type="Proteomes" id="UP000176233"/>
    </source>
</evidence>
<feature type="transmembrane region" description="Helical" evidence="2">
    <location>
        <begin position="27"/>
        <end position="49"/>
    </location>
</feature>
<proteinExistence type="predicted"/>
<evidence type="ECO:0000313" key="3">
    <source>
        <dbReference type="EMBL" id="OGE80557.1"/>
    </source>
</evidence>
<dbReference type="AlphaFoldDB" id="A0A1F5NSD8"/>
<gene>
    <name evidence="3" type="ORF">A2660_00135</name>
</gene>
<name>A0A1F5NSD8_9BACT</name>
<dbReference type="EMBL" id="MFEJ01000007">
    <property type="protein sequence ID" value="OGE80557.1"/>
    <property type="molecule type" value="Genomic_DNA"/>
</dbReference>
<dbReference type="Gene3D" id="2.60.40.420">
    <property type="entry name" value="Cupredoxins - blue copper proteins"/>
    <property type="match status" value="1"/>
</dbReference>
<evidence type="ECO:0000256" key="1">
    <source>
        <dbReference type="SAM" id="MobiDB-lite"/>
    </source>
</evidence>
<feature type="compositionally biased region" description="Polar residues" evidence="1">
    <location>
        <begin position="59"/>
        <end position="77"/>
    </location>
</feature>
<dbReference type="Proteomes" id="UP000176233">
    <property type="component" value="Unassembled WGS sequence"/>
</dbReference>
<accession>A0A1F5NSD8</accession>
<organism evidence="3 4">
    <name type="scientific">Candidatus Doudnabacteria bacterium RIFCSPHIGHO2_01_FULL_45_18</name>
    <dbReference type="NCBI Taxonomy" id="1817823"/>
    <lineage>
        <taxon>Bacteria</taxon>
        <taxon>Candidatus Doudnaibacteriota</taxon>
    </lineage>
</organism>